<dbReference type="EMBL" id="JAFCMP010000057">
    <property type="protein sequence ID" value="KAG5189104.1"/>
    <property type="molecule type" value="Genomic_DNA"/>
</dbReference>
<name>A0A835ZB03_9STRA</name>
<evidence type="ECO:0000313" key="3">
    <source>
        <dbReference type="Proteomes" id="UP000664859"/>
    </source>
</evidence>
<feature type="compositionally biased region" description="Pro residues" evidence="1">
    <location>
        <begin position="165"/>
        <end position="174"/>
    </location>
</feature>
<sequence length="216" mass="23660">MAPSSSATYTYAVFLKVGYQGKVWLKHCENMTRADIEQLYQSIPDIIPDLRGLHVDDLHVTYIDATGEDTGFVRDPSTFRAIYMRERVKFAKKERMEGYGIISSTMIPLRIDVTLPPATPVHGAMPSAKGLETAPMHAVKDATAGARSRARPPLAIGTGPDSADAPPPTQPPSPWHLYRLQQHLVKTLTPRRRFLASKRASEGEAAEGAGTTFSTS</sequence>
<proteinExistence type="predicted"/>
<evidence type="ECO:0000313" key="2">
    <source>
        <dbReference type="EMBL" id="KAG5189104.1"/>
    </source>
</evidence>
<feature type="compositionally biased region" description="Low complexity" evidence="1">
    <location>
        <begin position="206"/>
        <end position="216"/>
    </location>
</feature>
<accession>A0A835ZB03</accession>
<keyword evidence="3" id="KW-1185">Reference proteome</keyword>
<evidence type="ECO:0000256" key="1">
    <source>
        <dbReference type="SAM" id="MobiDB-lite"/>
    </source>
</evidence>
<reference evidence="2" key="1">
    <citation type="submission" date="2021-02" db="EMBL/GenBank/DDBJ databases">
        <title>First Annotated Genome of the Yellow-green Alga Tribonema minus.</title>
        <authorList>
            <person name="Mahan K.M."/>
        </authorList>
    </citation>
    <scope>NUCLEOTIDE SEQUENCE</scope>
    <source>
        <strain evidence="2">UTEX B ZZ1240</strain>
    </source>
</reference>
<protein>
    <submittedName>
        <fullName evidence="2">Uncharacterized protein</fullName>
    </submittedName>
</protein>
<gene>
    <name evidence="2" type="ORF">JKP88DRAFT_302837</name>
</gene>
<organism evidence="2 3">
    <name type="scientific">Tribonema minus</name>
    <dbReference type="NCBI Taxonomy" id="303371"/>
    <lineage>
        <taxon>Eukaryota</taxon>
        <taxon>Sar</taxon>
        <taxon>Stramenopiles</taxon>
        <taxon>Ochrophyta</taxon>
        <taxon>PX clade</taxon>
        <taxon>Xanthophyceae</taxon>
        <taxon>Tribonematales</taxon>
        <taxon>Tribonemataceae</taxon>
        <taxon>Tribonema</taxon>
    </lineage>
</organism>
<comment type="caution">
    <text evidence="2">The sequence shown here is derived from an EMBL/GenBank/DDBJ whole genome shotgun (WGS) entry which is preliminary data.</text>
</comment>
<feature type="region of interest" description="Disordered" evidence="1">
    <location>
        <begin position="196"/>
        <end position="216"/>
    </location>
</feature>
<feature type="region of interest" description="Disordered" evidence="1">
    <location>
        <begin position="144"/>
        <end position="175"/>
    </location>
</feature>
<dbReference type="Proteomes" id="UP000664859">
    <property type="component" value="Unassembled WGS sequence"/>
</dbReference>
<dbReference type="AlphaFoldDB" id="A0A835ZB03"/>